<comment type="caution">
    <text evidence="3">The sequence shown here is derived from an EMBL/GenBank/DDBJ whole genome shotgun (WGS) entry which is preliminary data.</text>
</comment>
<dbReference type="EMBL" id="JBGFUD010005743">
    <property type="protein sequence ID" value="MFH4980565.1"/>
    <property type="molecule type" value="Genomic_DNA"/>
</dbReference>
<dbReference type="AlphaFoldDB" id="A0ABD6EWC8"/>
<dbReference type="InterPro" id="IPR006578">
    <property type="entry name" value="MADF-dom"/>
</dbReference>
<sequence length="336" mass="38545">MPVTSNSVNDGMTSSSAADFPKTKVEAFIKLLRERRPIWDNEHPLFRDRQVKAQCWDDICDKLTDRDNGIIITRAICEAEWKSLRTYYRSLRNPRRLPREKQNEMISKWQYGTLLDFLTSEKTTKNSLEEWMENDFQQRESDSTIHSSSMTPSEGVMKAEDVEEDVEKRNEFIDEDFGGVIDYTDGSDGFVDPSPSSLPISSARLLGTASEGATLGESEPFYGISRKRGHRDPFIDLQSTSGEYFGLDNWRQRTATSNQFSPRGMCRASGISGIYPFGIDSRAANVMDEWDHRGNLMATRLRKLERLNPDVADECARKIDRVLDQYFDDLKKRRSS</sequence>
<keyword evidence="4" id="KW-1185">Reference proteome</keyword>
<reference evidence="3 4" key="1">
    <citation type="submission" date="2024-08" db="EMBL/GenBank/DDBJ databases">
        <title>Gnathostoma spinigerum genome.</title>
        <authorList>
            <person name="Gonzalez-Bertolin B."/>
            <person name="Monzon S."/>
            <person name="Zaballos A."/>
            <person name="Jimenez P."/>
            <person name="Dekumyoy P."/>
            <person name="Varona S."/>
            <person name="Cuesta I."/>
            <person name="Sumanam S."/>
            <person name="Adisakwattana P."/>
            <person name="Gasser R.B."/>
            <person name="Hernandez-Gonzalez A."/>
            <person name="Young N.D."/>
            <person name="Perteguer M.J."/>
        </authorList>
    </citation>
    <scope>NUCLEOTIDE SEQUENCE [LARGE SCALE GENOMIC DNA]</scope>
    <source>
        <strain evidence="3">AL3</strain>
        <tissue evidence="3">Liver</tissue>
    </source>
</reference>
<dbReference type="SMART" id="SM00595">
    <property type="entry name" value="MADF"/>
    <property type="match status" value="1"/>
</dbReference>
<name>A0ABD6EWC8_9BILA</name>
<evidence type="ECO:0000259" key="2">
    <source>
        <dbReference type="PROSITE" id="PS51029"/>
    </source>
</evidence>
<dbReference type="PANTHER" id="PTHR12243:SF67">
    <property type="entry name" value="COREPRESSOR OF PANGOLIN, ISOFORM A-RELATED"/>
    <property type="match status" value="1"/>
</dbReference>
<feature type="domain" description="MADF" evidence="2">
    <location>
        <begin position="27"/>
        <end position="123"/>
    </location>
</feature>
<dbReference type="InterPro" id="IPR039353">
    <property type="entry name" value="TF_Adf1"/>
</dbReference>
<dbReference type="Pfam" id="PF10545">
    <property type="entry name" value="MADF_DNA_bdg"/>
    <property type="match status" value="1"/>
</dbReference>
<organism evidence="3 4">
    <name type="scientific">Gnathostoma spinigerum</name>
    <dbReference type="NCBI Taxonomy" id="75299"/>
    <lineage>
        <taxon>Eukaryota</taxon>
        <taxon>Metazoa</taxon>
        <taxon>Ecdysozoa</taxon>
        <taxon>Nematoda</taxon>
        <taxon>Chromadorea</taxon>
        <taxon>Rhabditida</taxon>
        <taxon>Spirurina</taxon>
        <taxon>Gnathostomatomorpha</taxon>
        <taxon>Gnathostomatoidea</taxon>
        <taxon>Gnathostomatidae</taxon>
        <taxon>Gnathostoma</taxon>
    </lineage>
</organism>
<proteinExistence type="predicted"/>
<feature type="region of interest" description="Disordered" evidence="1">
    <location>
        <begin position="137"/>
        <end position="159"/>
    </location>
</feature>
<accession>A0ABD6EWC8</accession>
<dbReference type="PROSITE" id="PS51029">
    <property type="entry name" value="MADF"/>
    <property type="match status" value="1"/>
</dbReference>
<gene>
    <name evidence="3" type="ORF">AB6A40_007274</name>
</gene>
<dbReference type="Proteomes" id="UP001608902">
    <property type="component" value="Unassembled WGS sequence"/>
</dbReference>
<evidence type="ECO:0000313" key="3">
    <source>
        <dbReference type="EMBL" id="MFH4980565.1"/>
    </source>
</evidence>
<dbReference type="PANTHER" id="PTHR12243">
    <property type="entry name" value="MADF DOMAIN TRANSCRIPTION FACTOR"/>
    <property type="match status" value="1"/>
</dbReference>
<protein>
    <recommendedName>
        <fullName evidence="2">MADF domain-containing protein</fullName>
    </recommendedName>
</protein>
<evidence type="ECO:0000313" key="4">
    <source>
        <dbReference type="Proteomes" id="UP001608902"/>
    </source>
</evidence>
<evidence type="ECO:0000256" key="1">
    <source>
        <dbReference type="SAM" id="MobiDB-lite"/>
    </source>
</evidence>